<dbReference type="Gene3D" id="3.30.9.10">
    <property type="entry name" value="D-Amino Acid Oxidase, subunit A, domain 2"/>
    <property type="match status" value="1"/>
</dbReference>
<feature type="domain" description="FAD-binding" evidence="3">
    <location>
        <begin position="164"/>
        <end position="392"/>
    </location>
</feature>
<dbReference type="Proteomes" id="UP000316621">
    <property type="component" value="Chromosome 7"/>
</dbReference>
<dbReference type="STRING" id="3469.A0A4Y7KDL8"/>
<dbReference type="Gramene" id="RZC70059">
    <property type="protein sequence ID" value="RZC70059"/>
    <property type="gene ID" value="C5167_033179"/>
</dbReference>
<evidence type="ECO:0000313" key="5">
    <source>
        <dbReference type="Proteomes" id="UP000316621"/>
    </source>
</evidence>
<proteinExistence type="predicted"/>
<evidence type="ECO:0000259" key="3">
    <source>
        <dbReference type="Pfam" id="PF01494"/>
    </source>
</evidence>
<dbReference type="PANTHER" id="PTHR43004:SF6">
    <property type="entry name" value="FAD_NAD(P)-BINDING OXIDOREDUCTASE FAMILY PROTEIN"/>
    <property type="match status" value="1"/>
</dbReference>
<sequence length="678" mass="75341">MGFLKIFSKINRFYNPKTKIKAYPIHYISNRRYSDVTINERDEILPVLIVGAGPVGLVLSILLTKLGVSQIRWSGSVEEVYILHLSLWFYAWVSRPYATPRSFTPMIFLSPDFKRVVSPVSVAHFSQYKLTKLLLKQLEKLNFCVCTSDELEGPNRGWIGERNILLGHEFASITATDDGIVVGAKFLKDGVMTVRNIRCGILVGSDGAGSTVRKLMGVAMKGETDLQKLVSVHFMSRDLGNYLLGERPGMLFFIFNTEAIGVLVAHDLDQGEFVLQLPFYPPQQTFEDFNAKVCEELITKLVCRKLVDINVIGIKPWVMHAEVAEKFVSSNNQIILAGDAAHRFPPAGGFGMKTGIQDAHNLAWKIAAIIKGVSPSSLLQTYEMERKPVALSNTALSIQNFRAAMKVPAALGIDPAVANSVQRIISSGFGSILPTGLQKAILDGIFMVGRKQLSESLLNENNPLGSLRLGKLRRIFEEGDSLQLQFPAEDLGFRYLAGALVPEEGDTVLEAPTGRRDYVPCAEPGARLPHMNIRRLLKDSSEETLSTLDLVSGDKLEFLLIISPRKKSCDLARAAFKVSEGFDVSLKVCVMWPHGSLVNRLNRSKETFTPWSNYIDVEEVSMSSTSSWWDTCQMTNDGAILVRPDEHIAWRKTTVILDPISEMESVFSQVLGIQRTKL</sequence>
<reference evidence="4 5" key="1">
    <citation type="journal article" date="2018" name="Science">
        <title>The opium poppy genome and morphinan production.</title>
        <authorList>
            <person name="Guo L."/>
            <person name="Winzer T."/>
            <person name="Yang X."/>
            <person name="Li Y."/>
            <person name="Ning Z."/>
            <person name="He Z."/>
            <person name="Teodor R."/>
            <person name="Lu Y."/>
            <person name="Bowser T.A."/>
            <person name="Graham I.A."/>
            <person name="Ye K."/>
        </authorList>
    </citation>
    <scope>NUCLEOTIDE SEQUENCE [LARGE SCALE GENOMIC DNA]</scope>
    <source>
        <strain evidence="5">cv. HN1</strain>
        <tissue evidence="4">Leaves</tissue>
    </source>
</reference>
<keyword evidence="2" id="KW-0274">FAD</keyword>
<keyword evidence="5" id="KW-1185">Reference proteome</keyword>
<evidence type="ECO:0000256" key="1">
    <source>
        <dbReference type="ARBA" id="ARBA00022630"/>
    </source>
</evidence>
<gene>
    <name evidence="4" type="ORF">C5167_033179</name>
</gene>
<accession>A0A4Y7KDL8</accession>
<dbReference type="Gene3D" id="3.40.30.120">
    <property type="match status" value="1"/>
</dbReference>
<dbReference type="InterPro" id="IPR036188">
    <property type="entry name" value="FAD/NAD-bd_sf"/>
</dbReference>
<dbReference type="InterPro" id="IPR002938">
    <property type="entry name" value="FAD-bd"/>
</dbReference>
<evidence type="ECO:0000313" key="4">
    <source>
        <dbReference type="EMBL" id="RZC70059.1"/>
    </source>
</evidence>
<dbReference type="InterPro" id="IPR050641">
    <property type="entry name" value="RIFMO-like"/>
</dbReference>
<dbReference type="GO" id="GO:0071949">
    <property type="term" value="F:FAD binding"/>
    <property type="evidence" value="ECO:0007669"/>
    <property type="project" value="InterPro"/>
</dbReference>
<dbReference type="Pfam" id="PF01494">
    <property type="entry name" value="FAD_binding_3"/>
    <property type="match status" value="1"/>
</dbReference>
<dbReference type="Gene3D" id="3.50.50.60">
    <property type="entry name" value="FAD/NAD(P)-binding domain"/>
    <property type="match status" value="2"/>
</dbReference>
<dbReference type="PANTHER" id="PTHR43004">
    <property type="entry name" value="TRK SYSTEM POTASSIUM UPTAKE PROTEIN"/>
    <property type="match status" value="1"/>
</dbReference>
<evidence type="ECO:0000256" key="2">
    <source>
        <dbReference type="ARBA" id="ARBA00022827"/>
    </source>
</evidence>
<dbReference type="OMA" id="LWRDYIY"/>
<dbReference type="Pfam" id="PF21274">
    <property type="entry name" value="Rng_hyd_C"/>
    <property type="match status" value="1"/>
</dbReference>
<dbReference type="EMBL" id="CM010721">
    <property type="protein sequence ID" value="RZC70059.1"/>
    <property type="molecule type" value="Genomic_DNA"/>
</dbReference>
<dbReference type="PRINTS" id="PR00420">
    <property type="entry name" value="RNGMNOXGNASE"/>
</dbReference>
<dbReference type="SUPFAM" id="SSF51905">
    <property type="entry name" value="FAD/NAD(P)-binding domain"/>
    <property type="match status" value="1"/>
</dbReference>
<dbReference type="GO" id="GO:0006744">
    <property type="term" value="P:ubiquinone biosynthetic process"/>
    <property type="evidence" value="ECO:0007669"/>
    <property type="project" value="TreeGrafter"/>
</dbReference>
<keyword evidence="1" id="KW-0285">Flavoprotein</keyword>
<protein>
    <recommendedName>
        <fullName evidence="3">FAD-binding domain-containing protein</fullName>
    </recommendedName>
</protein>
<dbReference type="GO" id="GO:0016709">
    <property type="term" value="F:oxidoreductase activity, acting on paired donors, with incorporation or reduction of molecular oxygen, NAD(P)H as one donor, and incorporation of one atom of oxygen"/>
    <property type="evidence" value="ECO:0007669"/>
    <property type="project" value="UniProtKB-ARBA"/>
</dbReference>
<organism evidence="4 5">
    <name type="scientific">Papaver somniferum</name>
    <name type="common">Opium poppy</name>
    <dbReference type="NCBI Taxonomy" id="3469"/>
    <lineage>
        <taxon>Eukaryota</taxon>
        <taxon>Viridiplantae</taxon>
        <taxon>Streptophyta</taxon>
        <taxon>Embryophyta</taxon>
        <taxon>Tracheophyta</taxon>
        <taxon>Spermatophyta</taxon>
        <taxon>Magnoliopsida</taxon>
        <taxon>Ranunculales</taxon>
        <taxon>Papaveraceae</taxon>
        <taxon>Papaveroideae</taxon>
        <taxon>Papaver</taxon>
    </lineage>
</organism>
<name>A0A4Y7KDL8_PAPSO</name>
<dbReference type="AlphaFoldDB" id="A0A4Y7KDL8"/>
<dbReference type="GO" id="GO:0005739">
    <property type="term" value="C:mitochondrion"/>
    <property type="evidence" value="ECO:0007669"/>
    <property type="project" value="TreeGrafter"/>
</dbReference>